<evidence type="ECO:0000259" key="12">
    <source>
        <dbReference type="Pfam" id="PF20258"/>
    </source>
</evidence>
<feature type="active site" description="Cysteine persulfide intermediate" evidence="11">
    <location>
        <position position="201"/>
    </location>
</feature>
<evidence type="ECO:0000313" key="15">
    <source>
        <dbReference type="Proteomes" id="UP001208131"/>
    </source>
</evidence>
<keyword evidence="7 11" id="KW-0694">RNA-binding</keyword>
<gene>
    <name evidence="11 14" type="primary">mnmA</name>
    <name evidence="14" type="ORF">OCV57_03175</name>
</gene>
<dbReference type="FunFam" id="2.40.30.10:FF:000023">
    <property type="entry name" value="tRNA-specific 2-thiouridylase MnmA"/>
    <property type="match status" value="1"/>
</dbReference>
<dbReference type="Gene3D" id="2.40.30.10">
    <property type="entry name" value="Translation factors"/>
    <property type="match status" value="1"/>
</dbReference>
<dbReference type="InterPro" id="IPR046884">
    <property type="entry name" value="MnmA-like_central"/>
</dbReference>
<sequence length="356" mass="39649">MADKVLVAMSGGVDSSVSVKLLLDEGYDVAGATMRLYSNEDIGLDKTRTCCSLNDVEDARFVAFKLGIDFHVFNFSDDFKHYVIDNFVDTYLAGGTPNPCIECNKHLKFAKFYERAKLLGFDYIATGHYAAREYDGNSGRWLLKRSPDRSKDQSYVLYSMTQEQLAHTLFPVGEMHKDKIRDIAEENKLINANKPDSQDICFIPDGDYAGFITKRCGEQQSGDIVLSDGTKLGKHKGLIHYTIGQRKGVGISYSEPLFVVTKDMEHNRLIMGKADEVYSDSLVAGDVNFIPFDTLTEPITCTAQTRYHQKDAECTVSPMNDGKVLVTFKEPHKAISKGQAVVFYDGEYVIGGGTIL</sequence>
<organism evidence="14 15">
    <name type="scientific">Hominimerdicola aceti</name>
    <dbReference type="NCBI Taxonomy" id="2981726"/>
    <lineage>
        <taxon>Bacteria</taxon>
        <taxon>Bacillati</taxon>
        <taxon>Bacillota</taxon>
        <taxon>Clostridia</taxon>
        <taxon>Eubacteriales</taxon>
        <taxon>Oscillospiraceae</taxon>
        <taxon>Hominimerdicola</taxon>
    </lineage>
</organism>
<accession>A0AAE3IH27</accession>
<comment type="caution">
    <text evidence="14">The sequence shown here is derived from an EMBL/GenBank/DDBJ whole genome shotgun (WGS) entry which is preliminary data.</text>
</comment>
<comment type="catalytic activity">
    <reaction evidence="9 11">
        <text>S-sulfanyl-L-cysteinyl-[protein] + uridine(34) in tRNA + AH2 + ATP = 2-thiouridine(34) in tRNA + L-cysteinyl-[protein] + A + AMP + diphosphate + H(+)</text>
        <dbReference type="Rhea" id="RHEA:47032"/>
        <dbReference type="Rhea" id="RHEA-COMP:10131"/>
        <dbReference type="Rhea" id="RHEA-COMP:11726"/>
        <dbReference type="Rhea" id="RHEA-COMP:11727"/>
        <dbReference type="Rhea" id="RHEA-COMP:11728"/>
        <dbReference type="ChEBI" id="CHEBI:13193"/>
        <dbReference type="ChEBI" id="CHEBI:15378"/>
        <dbReference type="ChEBI" id="CHEBI:17499"/>
        <dbReference type="ChEBI" id="CHEBI:29950"/>
        <dbReference type="ChEBI" id="CHEBI:30616"/>
        <dbReference type="ChEBI" id="CHEBI:33019"/>
        <dbReference type="ChEBI" id="CHEBI:61963"/>
        <dbReference type="ChEBI" id="CHEBI:65315"/>
        <dbReference type="ChEBI" id="CHEBI:87170"/>
        <dbReference type="ChEBI" id="CHEBI:456215"/>
        <dbReference type="EC" id="2.8.1.13"/>
    </reaction>
</comment>
<evidence type="ECO:0000256" key="11">
    <source>
        <dbReference type="HAMAP-Rule" id="MF_00144"/>
    </source>
</evidence>
<dbReference type="EC" id="2.8.1.13" evidence="11"/>
<dbReference type="FunFam" id="3.40.50.620:FF:000115">
    <property type="entry name" value="tRNA-specific 2-thiouridylase MnmA"/>
    <property type="match status" value="1"/>
</dbReference>
<dbReference type="GO" id="GO:0000049">
    <property type="term" value="F:tRNA binding"/>
    <property type="evidence" value="ECO:0007669"/>
    <property type="project" value="UniProtKB-KW"/>
</dbReference>
<evidence type="ECO:0000256" key="7">
    <source>
        <dbReference type="ARBA" id="ARBA00022884"/>
    </source>
</evidence>
<dbReference type="Pfam" id="PF20258">
    <property type="entry name" value="tRNA_Me_trans_C"/>
    <property type="match status" value="1"/>
</dbReference>
<comment type="similarity">
    <text evidence="11">Belongs to the MnmA/TRMU family.</text>
</comment>
<dbReference type="AlphaFoldDB" id="A0AAE3IH27"/>
<evidence type="ECO:0000256" key="8">
    <source>
        <dbReference type="ARBA" id="ARBA00023157"/>
    </source>
</evidence>
<evidence type="ECO:0000256" key="4">
    <source>
        <dbReference type="ARBA" id="ARBA00022694"/>
    </source>
</evidence>
<evidence type="ECO:0000259" key="13">
    <source>
        <dbReference type="Pfam" id="PF20259"/>
    </source>
</evidence>
<feature type="domain" description="tRNA-specific 2-thiouridylase MnmA-like central" evidence="13">
    <location>
        <begin position="211"/>
        <end position="272"/>
    </location>
</feature>
<dbReference type="GO" id="GO:0002143">
    <property type="term" value="P:tRNA wobble position uridine thiolation"/>
    <property type="evidence" value="ECO:0007669"/>
    <property type="project" value="TreeGrafter"/>
</dbReference>
<feature type="site" description="Interaction with tRNA" evidence="11">
    <location>
        <position position="128"/>
    </location>
</feature>
<keyword evidence="15" id="KW-1185">Reference proteome</keyword>
<feature type="active site" description="Nucleophile" evidence="11">
    <location>
        <position position="103"/>
    </location>
</feature>
<dbReference type="GO" id="GO:0103016">
    <property type="term" value="F:tRNA-uridine 2-sulfurtransferase activity"/>
    <property type="evidence" value="ECO:0007669"/>
    <property type="project" value="UniProtKB-EC"/>
</dbReference>
<keyword evidence="6 11" id="KW-0067">ATP-binding</keyword>
<feature type="domain" description="tRNA-specific 2-thiouridylase MnmA-like C-terminal" evidence="12">
    <location>
        <begin position="280"/>
        <end position="355"/>
    </location>
</feature>
<feature type="region of interest" description="Interaction with tRNA" evidence="11">
    <location>
        <begin position="151"/>
        <end position="153"/>
    </location>
</feature>
<name>A0AAE3IH27_9FIRM</name>
<dbReference type="CDD" id="cd01998">
    <property type="entry name" value="MnmA_TRMU-like"/>
    <property type="match status" value="1"/>
</dbReference>
<dbReference type="EMBL" id="JAOQJZ010000002">
    <property type="protein sequence ID" value="MCU6704931.1"/>
    <property type="molecule type" value="Genomic_DNA"/>
</dbReference>
<feature type="binding site" evidence="11">
    <location>
        <position position="127"/>
    </location>
    <ligand>
        <name>ATP</name>
        <dbReference type="ChEBI" id="CHEBI:30616"/>
    </ligand>
</feature>
<dbReference type="NCBIfam" id="NF001138">
    <property type="entry name" value="PRK00143.1"/>
    <property type="match status" value="1"/>
</dbReference>
<feature type="binding site" evidence="11">
    <location>
        <begin position="8"/>
        <end position="15"/>
    </location>
    <ligand>
        <name>ATP</name>
        <dbReference type="ChEBI" id="CHEBI:30616"/>
    </ligand>
</feature>
<dbReference type="InterPro" id="IPR046885">
    <property type="entry name" value="MnmA-like_C"/>
</dbReference>
<keyword evidence="3 11" id="KW-0808">Transferase</keyword>
<dbReference type="Gene3D" id="3.40.50.620">
    <property type="entry name" value="HUPs"/>
    <property type="match status" value="1"/>
</dbReference>
<feature type="binding site" evidence="11">
    <location>
        <position position="34"/>
    </location>
    <ligand>
        <name>ATP</name>
        <dbReference type="ChEBI" id="CHEBI:30616"/>
    </ligand>
</feature>
<dbReference type="GO" id="GO:0005737">
    <property type="term" value="C:cytoplasm"/>
    <property type="evidence" value="ECO:0007669"/>
    <property type="project" value="UniProtKB-SubCell"/>
</dbReference>
<dbReference type="Gene3D" id="2.30.30.280">
    <property type="entry name" value="Adenine nucleotide alpha hydrolases-like domains"/>
    <property type="match status" value="1"/>
</dbReference>
<evidence type="ECO:0000256" key="2">
    <source>
        <dbReference type="ARBA" id="ARBA00022555"/>
    </source>
</evidence>
<dbReference type="FunFam" id="2.30.30.280:FF:000001">
    <property type="entry name" value="tRNA-specific 2-thiouridylase MnmA"/>
    <property type="match status" value="1"/>
</dbReference>
<keyword evidence="4 11" id="KW-0819">tRNA processing</keyword>
<keyword evidence="2 11" id="KW-0820">tRNA-binding</keyword>
<keyword evidence="8" id="KW-1015">Disulfide bond</keyword>
<dbReference type="PANTHER" id="PTHR11933:SF5">
    <property type="entry name" value="MITOCHONDRIAL TRNA-SPECIFIC 2-THIOURIDYLASE 1"/>
    <property type="match status" value="1"/>
</dbReference>
<dbReference type="Pfam" id="PF03054">
    <property type="entry name" value="tRNA_Me_trans"/>
    <property type="match status" value="1"/>
</dbReference>
<evidence type="ECO:0000256" key="6">
    <source>
        <dbReference type="ARBA" id="ARBA00022840"/>
    </source>
</evidence>
<feature type="site" description="Interaction with tRNA" evidence="11">
    <location>
        <position position="339"/>
    </location>
</feature>
<comment type="function">
    <text evidence="10 11">Catalyzes the 2-thiolation of uridine at the wobble position (U34) of tRNA, leading to the formation of s(2)U34.</text>
</comment>
<dbReference type="Proteomes" id="UP001208131">
    <property type="component" value="Unassembled WGS sequence"/>
</dbReference>
<dbReference type="InterPro" id="IPR014729">
    <property type="entry name" value="Rossmann-like_a/b/a_fold"/>
</dbReference>
<feature type="region of interest" description="Interaction with tRNA" evidence="11">
    <location>
        <begin position="306"/>
        <end position="307"/>
    </location>
</feature>
<dbReference type="HAMAP" id="MF_00144">
    <property type="entry name" value="tRNA_thiouridyl_MnmA"/>
    <property type="match status" value="1"/>
</dbReference>
<evidence type="ECO:0000256" key="5">
    <source>
        <dbReference type="ARBA" id="ARBA00022741"/>
    </source>
</evidence>
<comment type="subcellular location">
    <subcellularLocation>
        <location evidence="11">Cytoplasm</location>
    </subcellularLocation>
</comment>
<evidence type="ECO:0000313" key="14">
    <source>
        <dbReference type="EMBL" id="MCU6704931.1"/>
    </source>
</evidence>
<dbReference type="GO" id="GO:0005524">
    <property type="term" value="F:ATP binding"/>
    <property type="evidence" value="ECO:0007669"/>
    <property type="project" value="UniProtKB-KW"/>
</dbReference>
<dbReference type="Pfam" id="PF20259">
    <property type="entry name" value="tRNA_Me_trans_M"/>
    <property type="match status" value="1"/>
</dbReference>
<evidence type="ECO:0000256" key="9">
    <source>
        <dbReference type="ARBA" id="ARBA00051542"/>
    </source>
</evidence>
<dbReference type="InterPro" id="IPR023382">
    <property type="entry name" value="MnmA-like_central_sf"/>
</dbReference>
<evidence type="ECO:0000256" key="10">
    <source>
        <dbReference type="ARBA" id="ARBA00056575"/>
    </source>
</evidence>
<reference evidence="14 15" key="1">
    <citation type="journal article" date="2021" name="ISME Commun">
        <title>Automated analysis of genomic sequences facilitates high-throughput and comprehensive description of bacteria.</title>
        <authorList>
            <person name="Hitch T.C.A."/>
        </authorList>
    </citation>
    <scope>NUCLEOTIDE SEQUENCE [LARGE SCALE GENOMIC DNA]</scope>
    <source>
        <strain evidence="14 15">Sanger_31</strain>
    </source>
</reference>
<keyword evidence="1 11" id="KW-0963">Cytoplasm</keyword>
<dbReference type="SUPFAM" id="SSF52402">
    <property type="entry name" value="Adenine nucleotide alpha hydrolases-like"/>
    <property type="match status" value="1"/>
</dbReference>
<evidence type="ECO:0000256" key="1">
    <source>
        <dbReference type="ARBA" id="ARBA00022490"/>
    </source>
</evidence>
<dbReference type="NCBIfam" id="TIGR00420">
    <property type="entry name" value="trmU"/>
    <property type="match status" value="1"/>
</dbReference>
<dbReference type="InterPro" id="IPR004506">
    <property type="entry name" value="MnmA-like"/>
</dbReference>
<comment type="caution">
    <text evidence="11">Lacks conserved residue(s) required for the propagation of feature annotation.</text>
</comment>
<keyword evidence="5 11" id="KW-0547">Nucleotide-binding</keyword>
<dbReference type="RefSeq" id="WP_022288417.1">
    <property type="nucleotide sequence ID" value="NZ_JAOQJZ010000002.1"/>
</dbReference>
<protein>
    <recommendedName>
        <fullName evidence="11">tRNA-specific 2-thiouridylase MnmA</fullName>
        <ecNumber evidence="11">2.8.1.13</ecNumber>
    </recommendedName>
</protein>
<dbReference type="PANTHER" id="PTHR11933">
    <property type="entry name" value="TRNA 5-METHYLAMINOMETHYL-2-THIOURIDYLATE -METHYLTRANSFERASE"/>
    <property type="match status" value="1"/>
</dbReference>
<evidence type="ECO:0000256" key="3">
    <source>
        <dbReference type="ARBA" id="ARBA00022679"/>
    </source>
</evidence>
<proteinExistence type="inferred from homology"/>